<reference evidence="1 2" key="1">
    <citation type="submission" date="2020-07" db="EMBL/GenBank/DDBJ databases">
        <title>Spirosoma foliorum sp. nov., isolated from the leaves on the Nejang mountain Korea, Republic of.</title>
        <authorList>
            <person name="Ho H."/>
            <person name="Lee Y.-J."/>
            <person name="Nurcahyanto D.-A."/>
            <person name="Kim S.-G."/>
        </authorList>
    </citation>
    <scope>NUCLEOTIDE SEQUENCE [LARGE SCALE GENOMIC DNA]</scope>
    <source>
        <strain evidence="1 2">PL0136</strain>
    </source>
</reference>
<dbReference type="RefSeq" id="WP_182462738.1">
    <property type="nucleotide sequence ID" value="NZ_CP059732.1"/>
</dbReference>
<keyword evidence="2" id="KW-1185">Reference proteome</keyword>
<protein>
    <submittedName>
        <fullName evidence="1">Helix-turn-helix transcriptional regulator</fullName>
    </submittedName>
</protein>
<evidence type="ECO:0000313" key="2">
    <source>
        <dbReference type="Proteomes" id="UP000515369"/>
    </source>
</evidence>
<dbReference type="EMBL" id="CP059732">
    <property type="protein sequence ID" value="QMW05389.1"/>
    <property type="molecule type" value="Genomic_DNA"/>
</dbReference>
<accession>A0A7G5H2P7</accession>
<name>A0A7G5H2P7_9BACT</name>
<dbReference type="CDD" id="cd00093">
    <property type="entry name" value="HTH_XRE"/>
    <property type="match status" value="1"/>
</dbReference>
<sequence length="198" mass="22767">MQPIKERLKAKILPYYYDVEKEEMKKGIGDFSKKVGIGVQSLRDLASGRSTLTLDQLLSFSRAFPGDFDELLEEAFSIHPSSNSKETTQSSVDQEDWKALFYNERAERIQLSRLNEKLTLEVLERQGKMQDNDDSPVKLGASSWSTVKDVIRKQEQDFIAAEADRQTIGYKPSYLEKRNEGKVLPMYVYTNSVRALHY</sequence>
<organism evidence="1 2">
    <name type="scientific">Spirosoma foliorum</name>
    <dbReference type="NCBI Taxonomy" id="2710596"/>
    <lineage>
        <taxon>Bacteria</taxon>
        <taxon>Pseudomonadati</taxon>
        <taxon>Bacteroidota</taxon>
        <taxon>Cytophagia</taxon>
        <taxon>Cytophagales</taxon>
        <taxon>Cytophagaceae</taxon>
        <taxon>Spirosoma</taxon>
    </lineage>
</organism>
<dbReference type="Proteomes" id="UP000515369">
    <property type="component" value="Chromosome"/>
</dbReference>
<evidence type="ECO:0000313" key="1">
    <source>
        <dbReference type="EMBL" id="QMW05389.1"/>
    </source>
</evidence>
<gene>
    <name evidence="1" type="ORF">H3H32_11095</name>
</gene>
<dbReference type="AlphaFoldDB" id="A0A7G5H2P7"/>
<dbReference type="KEGG" id="sfol:H3H32_11095"/>
<dbReference type="InterPro" id="IPR001387">
    <property type="entry name" value="Cro/C1-type_HTH"/>
</dbReference>
<proteinExistence type="predicted"/>